<evidence type="ECO:0000313" key="2">
    <source>
        <dbReference type="Proteomes" id="UP001160483"/>
    </source>
</evidence>
<comment type="caution">
    <text evidence="1">The sequence shown here is derived from an EMBL/GenBank/DDBJ whole genome shotgun (WGS) entry which is preliminary data.</text>
</comment>
<accession>A0AAU9KQG0</accession>
<proteinExistence type="predicted"/>
<gene>
    <name evidence="1" type="ORF">PBS003_LOCUS1916</name>
</gene>
<dbReference type="EMBL" id="CAKKTJ010000119">
    <property type="protein sequence ID" value="CAH0475083.1"/>
    <property type="molecule type" value="Genomic_DNA"/>
</dbReference>
<name>A0AAU9KQG0_9STRA</name>
<organism evidence="1 2">
    <name type="scientific">Peronospora belbahrii</name>
    <dbReference type="NCBI Taxonomy" id="622444"/>
    <lineage>
        <taxon>Eukaryota</taxon>
        <taxon>Sar</taxon>
        <taxon>Stramenopiles</taxon>
        <taxon>Oomycota</taxon>
        <taxon>Peronosporomycetes</taxon>
        <taxon>Peronosporales</taxon>
        <taxon>Peronosporaceae</taxon>
        <taxon>Peronospora</taxon>
    </lineage>
</organism>
<dbReference type="Proteomes" id="UP001160483">
    <property type="component" value="Unassembled WGS sequence"/>
</dbReference>
<sequence length="1528" mass="172489">MNLALETLDRAVRALFTPGVAFASSSLHPLCECIIQQAPNSEWQYLHRFPVLKRHVLRQFWSVAVEMEKIPQTPRKRKKRSNIQHINDVIEYKTVCLASLCQKLAQCELLTLNDVELMERLVNLESLEVLQHLIGRRMLPLRLRMMLLGFTLRNQQEKCLETVVQNWIQQVGGKLLEEVLETTASRGSTKIPLRSTRSQSADKVVRRDSETKLCGFCRGGAVSAEALHSSFGQWDFLVECTQQTAQALEKSGESYETNQAMIALSAFWQSLPVAALTASVKTGRKRKRLEIPLTIEKGSELSMSVATYTKICKYTVGSSAGKTDAFQIMWTSVWDREFECMVHVKHVTLADAVRHCSTVDAFTSMALLTEAKEQVTCLPGFCAVVKVIQSLCASVFEIVTAFAHVWDSAGSGAFTCVTSPTRKGITPTKRVLQSYLSELMKAPTTRHVATSSSVKKAPESRRVSPLKLLFFLYHLFLPMPHEQQDGSYFRHWDALMIQLVSNSITKGSAKDGIAWCLLLKKCVLDANAEASMAMCCDRNFLRAFERYCHSIMYEIIVHGGEVVSSGGTMRLLLITEERDRSEVRQVLVQMMTIFGKDWIIGLIVLLLRANASLRSKGDFNARGLKTLFFPALVSFMKQSNRADVEERKTGQQQFTVFVHSVNIILNESEPTPLYLVSLMRFCEAWDVYQSSHTKEAPTIANKWGFRAIVDLGVLPELLECYSRDEVIHQETSEALTFVAEVLQNTPNCPHTLEASLFKVLSAVKTNAEQGKCVLPVTDHVLVSHSSNVLQRLLRAVRFAGVTQTRQLMSQLKDAVGTLGELRQQLTQWFSFVEINGAAFAGKESRLELSLLCTRLIRWFPNEFENMKFLLMTPLDSHLVFALKAFVKEVGRSSNKTRQSVLSSTARSSLQSAVRVEMSLHSYLATAAFPDLETLTVLLAKAIVKCRSPDAFDHLTKVAEKNGRMLLPEAAVTTLSSPLRGIEFSSSVFTQQDEDCDDDEHFKNHARRTKSIIYQENTLKFLADSASIFAGELSWSTVLFGGQSAIIWLPYLFEYVLETDFCEGILQADMLFKCLDDLIRRAGCGDKVLQEAYWLTSLLNTALIACSCRCAGACTNLDESVSNRLRQIVRNVLQVISLPSDTTMATITCNKSGAASQLSGILVLRNLSKVGNLIIKEDNASWLCERFIGEKADNALRTIVSAAWNSEMNTFQATVMQPSLQLFVPFSHWMSGALVYSQSFLEEPSARMRRWERTFTSYVTDLYLHLEFEDVICDLLRAWLTTWITCNIERGRDKVQLLALLPSQVALFRRLGSTPYRSSSHGQVQDSTSIWQLVFVTINLAVDIQRDSVAAEQATELVASTLTTLELVELSASFDFVPFSDARDIDRFHQELEKFLLRPELRVCGIAQMCCLLQYPLELLVCCYVCKIPAAFVVESQQFLYRVESVLRKNFGVITINEFRGHTKDFTLQESLRTKDRNRLNLVTVDVTEIEAFFQYWEDEMFLKYDYIDRERCVAVLKVIHAAMVHRRK</sequence>
<evidence type="ECO:0000313" key="1">
    <source>
        <dbReference type="EMBL" id="CAH0475083.1"/>
    </source>
</evidence>
<reference evidence="1" key="1">
    <citation type="submission" date="2021-11" db="EMBL/GenBank/DDBJ databases">
        <authorList>
            <person name="Islam A."/>
            <person name="Islam S."/>
            <person name="Flora M.S."/>
            <person name="Rahman M."/>
            <person name="Ziaur R.M."/>
            <person name="Epstein J.H."/>
            <person name="Hassan M."/>
            <person name="Klassen M."/>
            <person name="Woodard K."/>
            <person name="Webb A."/>
            <person name="Webby R.J."/>
            <person name="El Zowalaty M.E."/>
        </authorList>
    </citation>
    <scope>NUCLEOTIDE SEQUENCE</scope>
    <source>
        <strain evidence="1">Pbs3</strain>
    </source>
</reference>
<protein>
    <submittedName>
        <fullName evidence="1">Uncharacterized protein</fullName>
    </submittedName>
</protein>